<name>A0A918CXU2_9ACTN</name>
<sequence length="560" mass="62571">MADRSRRTRPWGPLKGSTEQANQMAHLLRTWMDAANLTFDDLATHLTAEHFRDGRVPGRSTIGERLAGVKLEDDFVEAVADVCSRDVAERDRMLLEARALRAMLLSPPFGTEPVPLRSVREASAELAAELVQVQRRSIEVQDKLLRALERAAELERERGSANRMVMVLLHMVDKLHRDIATLNAERDRLRIQARRPDLLAKVRERLARSEIQRKRAEDELQRAQAERCRADRLAEEAAEQIKALTEELERLRAGGQPDNSSLHRGPVLRSETWDEAADTDADDVDAALTKAARHLDDGAERLERLAQDLHQDNPPGSHGALVTQASPVQGEGSDAQAVDERIENLTREVLVLFRRIRQQPSRLEAVALNDPIFVVEAMGVLLKSEEDDELVFELLGIVAAQGTASHVAAVAARLNDKGGSDYVYHLLIRVAQGRPADDIAAIVDMLRVVGLDESAYRLLTAVGRFHPVSAMASVVRTLAGIKPPDARWVLRAVEAERQEEVGLVLLALNREQDSEDLLRYWPRSRRAGALPPAGYWSEDTLELGLPWAEPRAWHEAVSWR</sequence>
<accession>A0A918CXU2</accession>
<dbReference type="EMBL" id="BMML01000046">
    <property type="protein sequence ID" value="GGN45185.1"/>
    <property type="molecule type" value="Genomic_DNA"/>
</dbReference>
<evidence type="ECO:0000256" key="1">
    <source>
        <dbReference type="SAM" id="Coils"/>
    </source>
</evidence>
<feature type="coiled-coil region" evidence="1">
    <location>
        <begin position="116"/>
        <end position="254"/>
    </location>
</feature>
<proteinExistence type="predicted"/>
<comment type="caution">
    <text evidence="2">The sequence shown here is derived from an EMBL/GenBank/DDBJ whole genome shotgun (WGS) entry which is preliminary data.</text>
</comment>
<reference evidence="2" key="2">
    <citation type="submission" date="2020-09" db="EMBL/GenBank/DDBJ databases">
        <authorList>
            <person name="Sun Q."/>
            <person name="Zhou Y."/>
        </authorList>
    </citation>
    <scope>NUCLEOTIDE SEQUENCE</scope>
    <source>
        <strain evidence="2">CGMCC 4.7110</strain>
    </source>
</reference>
<dbReference type="Proteomes" id="UP000653411">
    <property type="component" value="Unassembled WGS sequence"/>
</dbReference>
<organism evidence="2 3">
    <name type="scientific">Streptomyces fuscichromogenes</name>
    <dbReference type="NCBI Taxonomy" id="1324013"/>
    <lineage>
        <taxon>Bacteria</taxon>
        <taxon>Bacillati</taxon>
        <taxon>Actinomycetota</taxon>
        <taxon>Actinomycetes</taxon>
        <taxon>Kitasatosporales</taxon>
        <taxon>Streptomycetaceae</taxon>
        <taxon>Streptomyces</taxon>
    </lineage>
</organism>
<reference evidence="2" key="1">
    <citation type="journal article" date="2014" name="Int. J. Syst. Evol. Microbiol.">
        <title>Complete genome sequence of Corynebacterium casei LMG S-19264T (=DSM 44701T), isolated from a smear-ripened cheese.</title>
        <authorList>
            <consortium name="US DOE Joint Genome Institute (JGI-PGF)"/>
            <person name="Walter F."/>
            <person name="Albersmeier A."/>
            <person name="Kalinowski J."/>
            <person name="Ruckert C."/>
        </authorList>
    </citation>
    <scope>NUCLEOTIDE SEQUENCE</scope>
    <source>
        <strain evidence="2">CGMCC 4.7110</strain>
    </source>
</reference>
<evidence type="ECO:0000313" key="3">
    <source>
        <dbReference type="Proteomes" id="UP000653411"/>
    </source>
</evidence>
<keyword evidence="3" id="KW-1185">Reference proteome</keyword>
<gene>
    <name evidence="2" type="ORF">GCM10011578_096880</name>
</gene>
<dbReference type="AlphaFoldDB" id="A0A918CXU2"/>
<protein>
    <submittedName>
        <fullName evidence="2">Uncharacterized protein</fullName>
    </submittedName>
</protein>
<evidence type="ECO:0000313" key="2">
    <source>
        <dbReference type="EMBL" id="GGN45185.1"/>
    </source>
</evidence>
<dbReference type="RefSeq" id="WP_189269380.1">
    <property type="nucleotide sequence ID" value="NZ_BMML01000046.1"/>
</dbReference>
<keyword evidence="1" id="KW-0175">Coiled coil</keyword>